<name>A0A401QFL6_SCYTO</name>
<feature type="region of interest" description="Disordered" evidence="1">
    <location>
        <begin position="8"/>
        <end position="40"/>
    </location>
</feature>
<feature type="compositionally biased region" description="Polar residues" evidence="1">
    <location>
        <begin position="26"/>
        <end position="40"/>
    </location>
</feature>
<sequence length="60" mass="6564">MKKIKRLLGTGNKVVAKSHLSPQKADPSNKNPKSDLNSGDNIVNILEINGDNWHSVKLLS</sequence>
<dbReference type="AlphaFoldDB" id="A0A401QFL6"/>
<reference evidence="2 3" key="1">
    <citation type="journal article" date="2018" name="Nat. Ecol. Evol.">
        <title>Shark genomes provide insights into elasmobranch evolution and the origin of vertebrates.</title>
        <authorList>
            <person name="Hara Y"/>
            <person name="Yamaguchi K"/>
            <person name="Onimaru K"/>
            <person name="Kadota M"/>
            <person name="Koyanagi M"/>
            <person name="Keeley SD"/>
            <person name="Tatsumi K"/>
            <person name="Tanaka K"/>
            <person name="Motone F"/>
            <person name="Kageyama Y"/>
            <person name="Nozu R"/>
            <person name="Adachi N"/>
            <person name="Nishimura O"/>
            <person name="Nakagawa R"/>
            <person name="Tanegashima C"/>
            <person name="Kiyatake I"/>
            <person name="Matsumoto R"/>
            <person name="Murakumo K"/>
            <person name="Nishida K"/>
            <person name="Terakita A"/>
            <person name="Kuratani S"/>
            <person name="Sato K"/>
            <person name="Hyodo S Kuraku.S."/>
        </authorList>
    </citation>
    <scope>NUCLEOTIDE SEQUENCE [LARGE SCALE GENOMIC DNA]</scope>
</reference>
<dbReference type="EMBL" id="BFAA01056003">
    <property type="protein sequence ID" value="GCB84153.1"/>
    <property type="molecule type" value="Genomic_DNA"/>
</dbReference>
<keyword evidence="3" id="KW-1185">Reference proteome</keyword>
<accession>A0A401QFL6</accession>
<protein>
    <submittedName>
        <fullName evidence="2">Uncharacterized protein</fullName>
    </submittedName>
</protein>
<proteinExistence type="predicted"/>
<organism evidence="2 3">
    <name type="scientific">Scyliorhinus torazame</name>
    <name type="common">Cloudy catshark</name>
    <name type="synonym">Catulus torazame</name>
    <dbReference type="NCBI Taxonomy" id="75743"/>
    <lineage>
        <taxon>Eukaryota</taxon>
        <taxon>Metazoa</taxon>
        <taxon>Chordata</taxon>
        <taxon>Craniata</taxon>
        <taxon>Vertebrata</taxon>
        <taxon>Chondrichthyes</taxon>
        <taxon>Elasmobranchii</taxon>
        <taxon>Galeomorphii</taxon>
        <taxon>Galeoidea</taxon>
        <taxon>Carcharhiniformes</taxon>
        <taxon>Scyliorhinidae</taxon>
        <taxon>Scyliorhinus</taxon>
    </lineage>
</organism>
<evidence type="ECO:0000313" key="3">
    <source>
        <dbReference type="Proteomes" id="UP000288216"/>
    </source>
</evidence>
<evidence type="ECO:0000313" key="2">
    <source>
        <dbReference type="EMBL" id="GCB84153.1"/>
    </source>
</evidence>
<feature type="non-terminal residue" evidence="2">
    <location>
        <position position="60"/>
    </location>
</feature>
<gene>
    <name evidence="2" type="ORF">scyTo_0024785</name>
</gene>
<comment type="caution">
    <text evidence="2">The sequence shown here is derived from an EMBL/GenBank/DDBJ whole genome shotgun (WGS) entry which is preliminary data.</text>
</comment>
<evidence type="ECO:0000256" key="1">
    <source>
        <dbReference type="SAM" id="MobiDB-lite"/>
    </source>
</evidence>
<dbReference type="Proteomes" id="UP000288216">
    <property type="component" value="Unassembled WGS sequence"/>
</dbReference>